<dbReference type="InterPro" id="IPR001374">
    <property type="entry name" value="R3H_dom"/>
</dbReference>
<keyword evidence="4" id="KW-0677">Repeat</keyword>
<dbReference type="PROSITE" id="PS50016">
    <property type="entry name" value="ZF_PHD_2"/>
    <property type="match status" value="1"/>
</dbReference>
<evidence type="ECO:0000256" key="2">
    <source>
        <dbReference type="ARBA" id="ARBA00007269"/>
    </source>
</evidence>
<dbReference type="GO" id="GO:0000977">
    <property type="term" value="F:RNA polymerase II transcription regulatory region sequence-specific DNA binding"/>
    <property type="evidence" value="ECO:0007669"/>
    <property type="project" value="TreeGrafter"/>
</dbReference>
<evidence type="ECO:0000256" key="4">
    <source>
        <dbReference type="ARBA" id="ARBA00022737"/>
    </source>
</evidence>
<keyword evidence="6" id="KW-0862">Zinc</keyword>
<dbReference type="InterPro" id="IPR001841">
    <property type="entry name" value="Znf_RING"/>
</dbReference>
<dbReference type="Pfam" id="PF01422">
    <property type="entry name" value="zf-NF-X1"/>
    <property type="match status" value="7"/>
</dbReference>
<dbReference type="InterPro" id="IPR034078">
    <property type="entry name" value="NFX1_fam"/>
</dbReference>
<evidence type="ECO:0000256" key="1">
    <source>
        <dbReference type="ARBA" id="ARBA00004123"/>
    </source>
</evidence>
<keyword evidence="5 10" id="KW-0863">Zinc-finger</keyword>
<dbReference type="SMART" id="SM00438">
    <property type="entry name" value="ZnF_NFX"/>
    <property type="match status" value="8"/>
</dbReference>
<evidence type="ECO:0000256" key="3">
    <source>
        <dbReference type="ARBA" id="ARBA00022723"/>
    </source>
</evidence>
<evidence type="ECO:0000259" key="13">
    <source>
        <dbReference type="PROSITE" id="PS50089"/>
    </source>
</evidence>
<feature type="compositionally biased region" description="Polar residues" evidence="11">
    <location>
        <begin position="104"/>
        <end position="120"/>
    </location>
</feature>
<feature type="domain" description="R3H" evidence="14">
    <location>
        <begin position="1235"/>
        <end position="1302"/>
    </location>
</feature>
<organism evidence="15 16">
    <name type="scientific">Opisthorchis viverrini</name>
    <name type="common">Southeast Asian liver fluke</name>
    <dbReference type="NCBI Taxonomy" id="6198"/>
    <lineage>
        <taxon>Eukaryota</taxon>
        <taxon>Metazoa</taxon>
        <taxon>Spiralia</taxon>
        <taxon>Lophotrochozoa</taxon>
        <taxon>Platyhelminthes</taxon>
        <taxon>Trematoda</taxon>
        <taxon>Digenea</taxon>
        <taxon>Opisthorchiida</taxon>
        <taxon>Opisthorchiata</taxon>
        <taxon>Opisthorchiidae</taxon>
        <taxon>Opisthorchis</taxon>
    </lineage>
</organism>
<keyword evidence="9" id="KW-0539">Nucleus</keyword>
<dbReference type="InterPro" id="IPR019787">
    <property type="entry name" value="Znf_PHD-finger"/>
</dbReference>
<dbReference type="SMART" id="SM00393">
    <property type="entry name" value="R3H"/>
    <property type="match status" value="1"/>
</dbReference>
<evidence type="ECO:0000256" key="10">
    <source>
        <dbReference type="PROSITE-ProRule" id="PRU00175"/>
    </source>
</evidence>
<dbReference type="InterPro" id="IPR000967">
    <property type="entry name" value="Znf_NFX1"/>
</dbReference>
<evidence type="ECO:0000313" key="15">
    <source>
        <dbReference type="EMBL" id="OON22090.1"/>
    </source>
</evidence>
<evidence type="ECO:0000256" key="11">
    <source>
        <dbReference type="SAM" id="MobiDB-lite"/>
    </source>
</evidence>
<evidence type="ECO:0000259" key="14">
    <source>
        <dbReference type="PROSITE" id="PS51061"/>
    </source>
</evidence>
<evidence type="ECO:0000256" key="8">
    <source>
        <dbReference type="ARBA" id="ARBA00023163"/>
    </source>
</evidence>
<accession>A0A1S8X5T5</accession>
<dbReference type="PROSITE" id="PS51061">
    <property type="entry name" value="R3H"/>
    <property type="match status" value="1"/>
</dbReference>
<gene>
    <name evidence="15" type="ORF">X801_02012</name>
</gene>
<evidence type="ECO:0000256" key="5">
    <source>
        <dbReference type="ARBA" id="ARBA00022771"/>
    </source>
</evidence>
<keyword evidence="16" id="KW-1185">Reference proteome</keyword>
<dbReference type="Gene3D" id="3.30.1370.50">
    <property type="entry name" value="R3H-like domain"/>
    <property type="match status" value="1"/>
</dbReference>
<dbReference type="GO" id="GO:0000122">
    <property type="term" value="P:negative regulation of transcription by RNA polymerase II"/>
    <property type="evidence" value="ECO:0007669"/>
    <property type="project" value="TreeGrafter"/>
</dbReference>
<dbReference type="GO" id="GO:0000981">
    <property type="term" value="F:DNA-binding transcription factor activity, RNA polymerase II-specific"/>
    <property type="evidence" value="ECO:0007669"/>
    <property type="project" value="TreeGrafter"/>
</dbReference>
<evidence type="ECO:0000256" key="7">
    <source>
        <dbReference type="ARBA" id="ARBA00023015"/>
    </source>
</evidence>
<keyword evidence="8" id="KW-0804">Transcription</keyword>
<feature type="compositionally biased region" description="Polar residues" evidence="11">
    <location>
        <begin position="141"/>
        <end position="153"/>
    </location>
</feature>
<keyword evidence="7" id="KW-0805">Transcription regulation</keyword>
<sequence>MRPSYSGTRPDPYGHRMPHYLAGFYTERYGYPPAFYAGYVGVPYNGYGYVHSASRQPGSPGERFYAQSYRPRRPYPYPNPYYQPDNHQRLDPGANPRTGRVQHPSESQRGSTSRRTNDQTYEPKPVLPARRRRKKRGANVQGPSGSSETQPNIPDSPPEPEPATSDKPSELQPTSVDSSSEEEPVIDVVCQTPEPASSSLVGISSSMIITPYRTMDDVDYNLRGWFPESLRLSFVVSCHTNKHRLFEPNSYDPRSVRASPLFKEEKLIHQLRHGQYQCLICISRVRQRDPIWSCSTCFHIYHLSCIKSWAEKCKATATGEQSDVTSQACWRCPACQTKQVCDEDGKDQPLEYICFCGRVRNPEYHPARTSIPHGCDEMCGKLRTSSGPKDESTKYLRQTMCTHPCTELCHPGPCPPCVTRVSMTCPCGRIQQSMACGDAPPAPCGQLCSQSLSETGCSCACGTHVYMVVTPTTCFCGREEKTIICGSEDAKKIDFTPGIQDLIQTAYVEFQSMDLTKIAAERSEVDMDSSRDQASFLSEALHAVALSTPVTNVPQSQDGSKSVDTQKPLVPLLIPPVVKLGSSFSCSRTCGKQLSCGNHTCADPCHSGDCKPCSLEPSRCFTCPCGRVALSKLVLSGDVSGDRTSCVDPVPLCPNVCARPHSMCGHPCPLTCHSGPCPPCELSTTAKCRCGRTSKELTCARFEELARTEGLLQMLCERICKRKKVCGRHKCKNKCCDLTAHSCSEICGRRLTCQRHNCEEPCHPGPCATCWRGVIYTELYCRCGLTVLPPPQPCGSIGPECVQPCNRVHDCDHPVRHTCHNDPICPPCTVLLTKECPGGHGVQFSMPCFQPVLSCGRACGKRLPRCSHTCQRPCHVGDCIEPSASEQAYPCSQPCKKLRPDCGHPCKLPCHEAKGQTCLQAALAVKRGTHAFSGRTAAKLPPCQHRVDIVCSCGRRKDQQACHQNPADLASRGIKGADDLSRWMYGPEFINEPKIVVSPLTPDRIPDGVELKASRATINVIFTRSVSGRLFARWSSLFVLLKSVAWLRRFIHYIMHKFGRSVVMPFVGHLQVKELTEARVVVIRQVQAEVYSDESIRLKADTQSEPTKVSALRKLCPILLDGVLCVQSKLYALALQEQSSGEPHRSFKLKERTGEPLKLLVCDDTCTKAELTSKALESRYADTLTWKRDAQEGLLVMPDTEAADDSQTSFEPPEYSDFLRQYALSNFAFAVGVERQFYSMLTELWKPTEKQGAPPVRVLNHHFPPMNKKRRRFIRELAEFYGMECYTFDPEPSRHVMVLAKRGEARLPGRTSDHRACLTNSLQRDFKGTVHVREGIRVPKKPEKKTGLPPPSTMGMSYAQVNLVPLSSNLQN</sequence>
<dbReference type="GO" id="GO:0008270">
    <property type="term" value="F:zinc ion binding"/>
    <property type="evidence" value="ECO:0007669"/>
    <property type="project" value="UniProtKB-KW"/>
</dbReference>
<dbReference type="SUPFAM" id="SSF57850">
    <property type="entry name" value="RING/U-box"/>
    <property type="match status" value="1"/>
</dbReference>
<feature type="non-terminal residue" evidence="15">
    <location>
        <position position="1372"/>
    </location>
</feature>
<evidence type="ECO:0000256" key="6">
    <source>
        <dbReference type="ARBA" id="ARBA00022833"/>
    </source>
</evidence>
<dbReference type="PANTHER" id="PTHR12360">
    <property type="entry name" value="NUCLEAR TRANSCRIPTION FACTOR, X-BOX BINDING 1 NFX1"/>
    <property type="match status" value="1"/>
</dbReference>
<keyword evidence="3" id="KW-0479">Metal-binding</keyword>
<feature type="domain" description="RING-type" evidence="13">
    <location>
        <begin position="278"/>
        <end position="336"/>
    </location>
</feature>
<proteinExistence type="inferred from homology"/>
<protein>
    <submittedName>
        <fullName evidence="15">NF-X1 type zinc finger</fullName>
    </submittedName>
</protein>
<evidence type="ECO:0000256" key="9">
    <source>
        <dbReference type="ARBA" id="ARBA00023242"/>
    </source>
</evidence>
<feature type="domain" description="PHD-type" evidence="12">
    <location>
        <begin position="275"/>
        <end position="338"/>
    </location>
</feature>
<dbReference type="EMBL" id="KV891890">
    <property type="protein sequence ID" value="OON22090.1"/>
    <property type="molecule type" value="Genomic_DNA"/>
</dbReference>
<dbReference type="InterPro" id="IPR036867">
    <property type="entry name" value="R3H_dom_sf"/>
</dbReference>
<feature type="region of interest" description="Disordered" evidence="11">
    <location>
        <begin position="52"/>
        <end position="185"/>
    </location>
</feature>
<evidence type="ECO:0000259" key="12">
    <source>
        <dbReference type="PROSITE" id="PS50016"/>
    </source>
</evidence>
<dbReference type="Proteomes" id="UP000243686">
    <property type="component" value="Unassembled WGS sequence"/>
</dbReference>
<comment type="subcellular location">
    <subcellularLocation>
        <location evidence="1">Nucleus</location>
    </subcellularLocation>
</comment>
<dbReference type="Pfam" id="PF01424">
    <property type="entry name" value="R3H"/>
    <property type="match status" value="1"/>
</dbReference>
<dbReference type="PANTHER" id="PTHR12360:SF12">
    <property type="entry name" value="TRANSCRIPTIONAL REPRESSOR NF-X1"/>
    <property type="match status" value="1"/>
</dbReference>
<dbReference type="CDD" id="cd06008">
    <property type="entry name" value="NF-X1-zinc-finger"/>
    <property type="match status" value="5"/>
</dbReference>
<dbReference type="GO" id="GO:0005634">
    <property type="term" value="C:nucleus"/>
    <property type="evidence" value="ECO:0007669"/>
    <property type="project" value="UniProtKB-SubCell"/>
</dbReference>
<dbReference type="PROSITE" id="PS50089">
    <property type="entry name" value="ZF_RING_2"/>
    <property type="match status" value="1"/>
</dbReference>
<evidence type="ECO:0000313" key="16">
    <source>
        <dbReference type="Proteomes" id="UP000243686"/>
    </source>
</evidence>
<name>A0A1S8X5T5_OPIVI</name>
<reference evidence="15 16" key="1">
    <citation type="submission" date="2015-03" db="EMBL/GenBank/DDBJ databases">
        <title>Draft genome of the nematode, Opisthorchis viverrini.</title>
        <authorList>
            <person name="Mitreva M."/>
        </authorList>
    </citation>
    <scope>NUCLEOTIDE SEQUENCE [LARGE SCALE GENOMIC DNA]</scope>
    <source>
        <strain evidence="15">Khon Kaen</strain>
    </source>
</reference>
<dbReference type="SUPFAM" id="SSF82708">
    <property type="entry name" value="R3H domain"/>
    <property type="match status" value="1"/>
</dbReference>
<comment type="similarity">
    <text evidence="2">Belongs to the NFX1 family.</text>
</comment>